<evidence type="ECO:0000313" key="5">
    <source>
        <dbReference type="Proteomes" id="UP000250140"/>
    </source>
</evidence>
<keyword evidence="5" id="KW-1185">Reference proteome</keyword>
<dbReference type="SMR" id="A0A8E2JV85"/>
<feature type="non-terminal residue" evidence="4">
    <location>
        <position position="1"/>
    </location>
</feature>
<accession>A0A8E2JV85</accession>
<feature type="domain" description="Beta-galactosidase jelly roll" evidence="3">
    <location>
        <begin position="10"/>
        <end position="80"/>
    </location>
</feature>
<keyword evidence="1" id="KW-0378">Hydrolase</keyword>
<keyword evidence="2" id="KW-0326">Glycosidase</keyword>
<dbReference type="SUPFAM" id="SSF49785">
    <property type="entry name" value="Galactose-binding domain-like"/>
    <property type="match status" value="1"/>
</dbReference>
<evidence type="ECO:0000259" key="3">
    <source>
        <dbReference type="Pfam" id="PF13364"/>
    </source>
</evidence>
<proteinExistence type="predicted"/>
<name>A0A8E2JV85_9PEZI</name>
<evidence type="ECO:0000256" key="1">
    <source>
        <dbReference type="ARBA" id="ARBA00022801"/>
    </source>
</evidence>
<evidence type="ECO:0000256" key="2">
    <source>
        <dbReference type="ARBA" id="ARBA00023295"/>
    </source>
</evidence>
<protein>
    <recommendedName>
        <fullName evidence="3">Beta-galactosidase jelly roll domain-containing protein</fullName>
    </recommendedName>
</protein>
<dbReference type="InterPro" id="IPR025300">
    <property type="entry name" value="BetaGal_jelly_roll_dom"/>
</dbReference>
<dbReference type="AlphaFoldDB" id="A0A8E2JV85"/>
<dbReference type="GO" id="GO:0004565">
    <property type="term" value="F:beta-galactosidase activity"/>
    <property type="evidence" value="ECO:0007669"/>
    <property type="project" value="UniProtKB-ARBA"/>
</dbReference>
<dbReference type="InterPro" id="IPR008979">
    <property type="entry name" value="Galactose-bd-like_sf"/>
</dbReference>
<evidence type="ECO:0000313" key="4">
    <source>
        <dbReference type="EMBL" id="OCL10743.1"/>
    </source>
</evidence>
<gene>
    <name evidence="4" type="ORF">AOQ84DRAFT_288646</name>
</gene>
<dbReference type="EMBL" id="KV749176">
    <property type="protein sequence ID" value="OCL10743.1"/>
    <property type="molecule type" value="Genomic_DNA"/>
</dbReference>
<dbReference type="Proteomes" id="UP000250140">
    <property type="component" value="Unassembled WGS sequence"/>
</dbReference>
<dbReference type="OrthoDB" id="5424828at2759"/>
<organism evidence="4 5">
    <name type="scientific">Glonium stellatum</name>
    <dbReference type="NCBI Taxonomy" id="574774"/>
    <lineage>
        <taxon>Eukaryota</taxon>
        <taxon>Fungi</taxon>
        <taxon>Dikarya</taxon>
        <taxon>Ascomycota</taxon>
        <taxon>Pezizomycotina</taxon>
        <taxon>Dothideomycetes</taxon>
        <taxon>Pleosporomycetidae</taxon>
        <taxon>Gloniales</taxon>
        <taxon>Gloniaceae</taxon>
        <taxon>Glonium</taxon>
    </lineage>
</organism>
<reference evidence="4 5" key="1">
    <citation type="journal article" date="2016" name="Nat. Commun.">
        <title>Ectomycorrhizal ecology is imprinted in the genome of the dominant symbiotic fungus Cenococcum geophilum.</title>
        <authorList>
            <consortium name="DOE Joint Genome Institute"/>
            <person name="Peter M."/>
            <person name="Kohler A."/>
            <person name="Ohm R.A."/>
            <person name="Kuo A."/>
            <person name="Krutzmann J."/>
            <person name="Morin E."/>
            <person name="Arend M."/>
            <person name="Barry K.W."/>
            <person name="Binder M."/>
            <person name="Choi C."/>
            <person name="Clum A."/>
            <person name="Copeland A."/>
            <person name="Grisel N."/>
            <person name="Haridas S."/>
            <person name="Kipfer T."/>
            <person name="LaButti K."/>
            <person name="Lindquist E."/>
            <person name="Lipzen A."/>
            <person name="Maire R."/>
            <person name="Meier B."/>
            <person name="Mihaltcheva S."/>
            <person name="Molinier V."/>
            <person name="Murat C."/>
            <person name="Poggeler S."/>
            <person name="Quandt C.A."/>
            <person name="Sperisen C."/>
            <person name="Tritt A."/>
            <person name="Tisserant E."/>
            <person name="Crous P.W."/>
            <person name="Henrissat B."/>
            <person name="Nehls U."/>
            <person name="Egli S."/>
            <person name="Spatafora J.W."/>
            <person name="Grigoriev I.V."/>
            <person name="Martin F.M."/>
        </authorList>
    </citation>
    <scope>NUCLEOTIDE SEQUENCE [LARGE SCALE GENOMIC DNA]</scope>
    <source>
        <strain evidence="4 5">CBS 207.34</strain>
    </source>
</reference>
<sequence length="81" mass="8871">NSLLEVLAGYDDSKWVDANITDSLNIFRELATPTSLYSSDYGSHTGNILWRGHFTAEGNEGNFTIEVQGGAAFSVSLWLDN</sequence>
<dbReference type="Pfam" id="PF13364">
    <property type="entry name" value="BetaGal_ABD2"/>
    <property type="match status" value="1"/>
</dbReference>
<dbReference type="Gene3D" id="2.60.120.260">
    <property type="entry name" value="Galactose-binding domain-like"/>
    <property type="match status" value="1"/>
</dbReference>